<evidence type="ECO:0000313" key="3">
    <source>
        <dbReference type="Proteomes" id="UP000006911"/>
    </source>
</evidence>
<gene>
    <name evidence="2" type="ORF">GSTUM_00001075001</name>
</gene>
<sequence length="161" mass="18004">MSPPTTHFLTDSVLEYLPHPAPSSQPEPRRPRPRPRSPEHTLRLLPTFGVFIRELPPLVRLKLRFPRLQQPTLPRRHLPLKRPLKAPLRCSNLLLLSSRITIFIYKLLRKGSCYVLLGQRLLVAVAGAVCTVKGRASLRRAAVGEAAGVVVGSCWVVGWVS</sequence>
<dbReference type="InParanoid" id="D5GDM4"/>
<dbReference type="GeneID" id="9181622"/>
<keyword evidence="3" id="KW-1185">Reference proteome</keyword>
<accession>D5GDM4</accession>
<evidence type="ECO:0000256" key="1">
    <source>
        <dbReference type="SAM" id="MobiDB-lite"/>
    </source>
</evidence>
<reference evidence="2 3" key="1">
    <citation type="journal article" date="2010" name="Nature">
        <title>Perigord black truffle genome uncovers evolutionary origins and mechanisms of symbiosis.</title>
        <authorList>
            <person name="Martin F."/>
            <person name="Kohler A."/>
            <person name="Murat C."/>
            <person name="Balestrini R."/>
            <person name="Coutinho P.M."/>
            <person name="Jaillon O."/>
            <person name="Montanini B."/>
            <person name="Morin E."/>
            <person name="Noel B."/>
            <person name="Percudani R."/>
            <person name="Porcel B."/>
            <person name="Rubini A."/>
            <person name="Amicucci A."/>
            <person name="Amselem J."/>
            <person name="Anthouard V."/>
            <person name="Arcioni S."/>
            <person name="Artiguenave F."/>
            <person name="Aury J.M."/>
            <person name="Ballario P."/>
            <person name="Bolchi A."/>
            <person name="Brenna A."/>
            <person name="Brun A."/>
            <person name="Buee M."/>
            <person name="Cantarel B."/>
            <person name="Chevalier G."/>
            <person name="Couloux A."/>
            <person name="Da Silva C."/>
            <person name="Denoeud F."/>
            <person name="Duplessis S."/>
            <person name="Ghignone S."/>
            <person name="Hilselberger B."/>
            <person name="Iotti M."/>
            <person name="Marcais B."/>
            <person name="Mello A."/>
            <person name="Miranda M."/>
            <person name="Pacioni G."/>
            <person name="Quesneville H."/>
            <person name="Riccioni C."/>
            <person name="Ruotolo R."/>
            <person name="Splivallo R."/>
            <person name="Stocchi V."/>
            <person name="Tisserant E."/>
            <person name="Viscomi A.R."/>
            <person name="Zambonelli A."/>
            <person name="Zampieri E."/>
            <person name="Henrissat B."/>
            <person name="Lebrun M.H."/>
            <person name="Paolocci F."/>
            <person name="Bonfante P."/>
            <person name="Ottonello S."/>
            <person name="Wincker P."/>
        </authorList>
    </citation>
    <scope>NUCLEOTIDE SEQUENCE [LARGE SCALE GENOMIC DNA]</scope>
    <source>
        <strain evidence="2 3">Mel28</strain>
    </source>
</reference>
<dbReference type="EMBL" id="FN430151">
    <property type="protein sequence ID" value="CAZ82617.1"/>
    <property type="molecule type" value="Genomic_DNA"/>
</dbReference>
<dbReference type="RefSeq" id="XP_002838426.1">
    <property type="nucleotide sequence ID" value="XM_002838380.1"/>
</dbReference>
<organism evidence="2 3">
    <name type="scientific">Tuber melanosporum (strain Mel28)</name>
    <name type="common">Perigord black truffle</name>
    <dbReference type="NCBI Taxonomy" id="656061"/>
    <lineage>
        <taxon>Eukaryota</taxon>
        <taxon>Fungi</taxon>
        <taxon>Dikarya</taxon>
        <taxon>Ascomycota</taxon>
        <taxon>Pezizomycotina</taxon>
        <taxon>Pezizomycetes</taxon>
        <taxon>Pezizales</taxon>
        <taxon>Tuberaceae</taxon>
        <taxon>Tuber</taxon>
    </lineage>
</organism>
<evidence type="ECO:0000313" key="2">
    <source>
        <dbReference type="EMBL" id="CAZ82617.1"/>
    </source>
</evidence>
<name>D5GDM4_TUBMM</name>
<dbReference type="AlphaFoldDB" id="D5GDM4"/>
<dbReference type="HOGENOM" id="CLU_1644954_0_0_1"/>
<proteinExistence type="predicted"/>
<protein>
    <submittedName>
        <fullName evidence="2">(Perigord truffle) hypothetical protein</fullName>
    </submittedName>
</protein>
<dbReference type="KEGG" id="tml:GSTUM_00001075001"/>
<feature type="region of interest" description="Disordered" evidence="1">
    <location>
        <begin position="18"/>
        <end position="40"/>
    </location>
</feature>
<dbReference type="Proteomes" id="UP000006911">
    <property type="component" value="Unassembled WGS sequence"/>
</dbReference>